<feature type="region of interest" description="Disordered" evidence="1">
    <location>
        <begin position="308"/>
        <end position="447"/>
    </location>
</feature>
<feature type="compositionally biased region" description="Basic residues" evidence="1">
    <location>
        <begin position="701"/>
        <end position="718"/>
    </location>
</feature>
<protein>
    <submittedName>
        <fullName evidence="3">Storkhead-box protein 1</fullName>
    </submittedName>
</protein>
<dbReference type="InterPro" id="IPR019391">
    <property type="entry name" value="Storkhead-box_WHD"/>
</dbReference>
<feature type="compositionally biased region" description="Basic and acidic residues" evidence="1">
    <location>
        <begin position="436"/>
        <end position="447"/>
    </location>
</feature>
<proteinExistence type="predicted"/>
<dbReference type="EMBL" id="BLXT01003068">
    <property type="protein sequence ID" value="GFO00321.1"/>
    <property type="molecule type" value="Genomic_DNA"/>
</dbReference>
<feature type="compositionally biased region" description="Basic and acidic residues" evidence="1">
    <location>
        <begin position="365"/>
        <end position="378"/>
    </location>
</feature>
<keyword evidence="4" id="KW-1185">Reference proteome</keyword>
<dbReference type="Proteomes" id="UP000735302">
    <property type="component" value="Unassembled WGS sequence"/>
</dbReference>
<sequence length="1323" mass="145009">MSHKYTREEGKANPSKNLPVVSKCLVIVLIPKTKRNSEDTLDQEDAANSTITDANIGEFIRPSEIHKAPNSNSNGYNGKELLHNFKMINKTCYWNPSLVESIKGLEYKGFVEPSTILVTGADIHLENLRSAWGRRVLKAPSGFTIDRIGDVNGIEMQVIPQTQFMPLPDAICSVLLDLNTRGVTATLEVILEKLAMWYRHMNVPSHQLVFDSLGQLIKDRKVFHTGSGYFVVTPDTSRLHTSWAANSSYVPSNASWLPYHPMYVPVFQGQMATPTQLQASRAHMRSISCQVTTIEDSDNDDDEDVAVRAKDREKERTSTLGRAPRSSSLGRTKDGKDKKGSVERAGGKVATAAESNSGQFRRTASLKEDKGKSGKEATLKLATAPPEKEKEKTSIFSKIFGRKKKERDKVLMPPPPAPPPLKHPPAPPSSTSGSDMHSEGREPKEKEYATFSAQFPPPEWMWYQQQLEKQKRTESWVTFQTNKTSTAVTGSGQILTGAKITSRPPMPTKSSHHYTSSHRKSLISLHHGHENYVPMGATNLGDGLHMVPHGIDMIKTSMDVNKARSIRPDNLYESFHNPPPLPRSRDHYLRKSRDFDNRKNHQHHHRHTVEQRQSEYDVIDNPGDVTPLHTSNVYHSVSALSPVTPFNDDGSTYAKLAMQQPHLGPLHSTPRVNTVGHSERTTYQVEGHEARDRIYGSTSQGHHRQRSSKAHRSRRKAQQRIYSYYTGGNGAGSDISYEYKGKLPNKNSSRAQSRDSGVNCVGLGKTAAQNKGKGPSDPVYENTDKSDKPQLQSDLVKSVPPNHVHFERTAGGAEEANMSHPAYSGDITNQAYNSVVYGMDSTNQAYNSVVYGSSSVVTDIGGGPSVMYGTIASSHLDGSEVGVPKNSLQSGYYNDIEDSSVPASALITCQVEINPTAHASQAEELHSRPESLVDVICASSPGVREVSGSSDGVVEVAAVGEDNKQGSDGDIESSSEENATALQYQREGVAGHDGDDEHTEDEGEEYNVSNQPLHNSFSEDTPEAGPVKDCVAKIIKHSEPGQIISDQPEGGTSSEMPPPPAPNGTSSQRENCSNGVSGFRDQFVSDSGFSSPRNPEGATSNGSHTSSFGQEGRESWHQAHRNGAAVRQQHGNDEVVGSSDGGLHNNGSDVNMVSSEHHSGSTTNGDSSCDTQSYSYPYNDHNGSQLSHRTSKSYPQSLLVPVPSSSFQPPKGPVQYLQPQPQQLSQNIIHMYQPSAMVVPHPDIYNNNNSNSASMYVPLHSNTAVLNSQRQPISATKVKYSERQGSVDLWKQNSTSNELHKFEEEQLTKKYGVNGEFEVMGVL</sequence>
<feature type="compositionally biased region" description="Polar residues" evidence="1">
    <location>
        <begin position="1063"/>
        <end position="1076"/>
    </location>
</feature>
<feature type="compositionally biased region" description="Polar residues" evidence="1">
    <location>
        <begin position="745"/>
        <end position="756"/>
    </location>
</feature>
<feature type="compositionally biased region" description="Polar residues" evidence="1">
    <location>
        <begin position="1007"/>
        <end position="1019"/>
    </location>
</feature>
<evidence type="ECO:0000313" key="4">
    <source>
        <dbReference type="Proteomes" id="UP000735302"/>
    </source>
</evidence>
<dbReference type="PANTHER" id="PTHR22437">
    <property type="entry name" value="WINGED HELIX DOMAIN-CONTAINING PROTEIN"/>
    <property type="match status" value="1"/>
</dbReference>
<reference evidence="3 4" key="1">
    <citation type="journal article" date="2021" name="Elife">
        <title>Chloroplast acquisition without the gene transfer in kleptoplastic sea slugs, Plakobranchus ocellatus.</title>
        <authorList>
            <person name="Maeda T."/>
            <person name="Takahashi S."/>
            <person name="Yoshida T."/>
            <person name="Shimamura S."/>
            <person name="Takaki Y."/>
            <person name="Nagai Y."/>
            <person name="Toyoda A."/>
            <person name="Suzuki Y."/>
            <person name="Arimoto A."/>
            <person name="Ishii H."/>
            <person name="Satoh N."/>
            <person name="Nishiyama T."/>
            <person name="Hasebe M."/>
            <person name="Maruyama T."/>
            <person name="Minagawa J."/>
            <person name="Obokata J."/>
            <person name="Shigenobu S."/>
        </authorList>
    </citation>
    <scope>NUCLEOTIDE SEQUENCE [LARGE SCALE GENOMIC DNA]</scope>
</reference>
<feature type="compositionally biased region" description="Polar residues" evidence="1">
    <location>
        <begin position="1084"/>
        <end position="1109"/>
    </location>
</feature>
<name>A0AAV3ZWL5_9GAST</name>
<feature type="domain" description="Winged helix Storkhead-box1" evidence="2">
    <location>
        <begin position="156"/>
        <end position="234"/>
    </location>
</feature>
<dbReference type="GO" id="GO:0005634">
    <property type="term" value="C:nucleus"/>
    <property type="evidence" value="ECO:0007669"/>
    <property type="project" value="TreeGrafter"/>
</dbReference>
<dbReference type="InterPro" id="IPR040126">
    <property type="entry name" value="STOX1/2"/>
</dbReference>
<feature type="region of interest" description="Disordered" evidence="1">
    <location>
        <begin position="1037"/>
        <end position="1194"/>
    </location>
</feature>
<feature type="compositionally biased region" description="Acidic residues" evidence="1">
    <location>
        <begin position="996"/>
        <end position="1005"/>
    </location>
</feature>
<evidence type="ECO:0000259" key="2">
    <source>
        <dbReference type="Pfam" id="PF10264"/>
    </source>
</evidence>
<feature type="compositionally biased region" description="Basic and acidic residues" evidence="1">
    <location>
        <begin position="308"/>
        <end position="317"/>
    </location>
</feature>
<dbReference type="Pfam" id="PF10264">
    <property type="entry name" value="WHD_Storkhead"/>
    <property type="match status" value="1"/>
</dbReference>
<organism evidence="3 4">
    <name type="scientific">Plakobranchus ocellatus</name>
    <dbReference type="NCBI Taxonomy" id="259542"/>
    <lineage>
        <taxon>Eukaryota</taxon>
        <taxon>Metazoa</taxon>
        <taxon>Spiralia</taxon>
        <taxon>Lophotrochozoa</taxon>
        <taxon>Mollusca</taxon>
        <taxon>Gastropoda</taxon>
        <taxon>Heterobranchia</taxon>
        <taxon>Euthyneura</taxon>
        <taxon>Panpulmonata</taxon>
        <taxon>Sacoglossa</taxon>
        <taxon>Placobranchoidea</taxon>
        <taxon>Plakobranchidae</taxon>
        <taxon>Plakobranchus</taxon>
    </lineage>
</organism>
<feature type="compositionally biased region" description="Pro residues" evidence="1">
    <location>
        <begin position="412"/>
        <end position="428"/>
    </location>
</feature>
<evidence type="ECO:0000256" key="1">
    <source>
        <dbReference type="SAM" id="MobiDB-lite"/>
    </source>
</evidence>
<evidence type="ECO:0000313" key="3">
    <source>
        <dbReference type="EMBL" id="GFO00321.1"/>
    </source>
</evidence>
<comment type="caution">
    <text evidence="3">The sequence shown here is derived from an EMBL/GenBank/DDBJ whole genome shotgun (WGS) entry which is preliminary data.</text>
</comment>
<feature type="compositionally biased region" description="Polar residues" evidence="1">
    <location>
        <begin position="1145"/>
        <end position="1188"/>
    </location>
</feature>
<feature type="region of interest" description="Disordered" evidence="1">
    <location>
        <begin position="990"/>
        <end position="1025"/>
    </location>
</feature>
<feature type="region of interest" description="Disordered" evidence="1">
    <location>
        <begin position="681"/>
        <end position="718"/>
    </location>
</feature>
<dbReference type="GO" id="GO:0006357">
    <property type="term" value="P:regulation of transcription by RNA polymerase II"/>
    <property type="evidence" value="ECO:0007669"/>
    <property type="project" value="InterPro"/>
</dbReference>
<dbReference type="GO" id="GO:0005737">
    <property type="term" value="C:cytoplasm"/>
    <property type="evidence" value="ECO:0007669"/>
    <property type="project" value="TreeGrafter"/>
</dbReference>
<accession>A0AAV3ZWL5</accession>
<gene>
    <name evidence="3" type="ORF">PoB_002682600</name>
</gene>
<dbReference type="PANTHER" id="PTHR22437:SF0">
    <property type="entry name" value="FI21431P1"/>
    <property type="match status" value="1"/>
</dbReference>
<dbReference type="GO" id="GO:0000977">
    <property type="term" value="F:RNA polymerase II transcription regulatory region sequence-specific DNA binding"/>
    <property type="evidence" value="ECO:0007669"/>
    <property type="project" value="TreeGrafter"/>
</dbReference>
<feature type="region of interest" description="Disordered" evidence="1">
    <location>
        <begin position="744"/>
        <end position="802"/>
    </location>
</feature>
<feature type="compositionally biased region" description="Polar residues" evidence="1">
    <location>
        <begin position="353"/>
        <end position="362"/>
    </location>
</feature>
<feature type="compositionally biased region" description="Basic and acidic residues" evidence="1">
    <location>
        <begin position="331"/>
        <end position="346"/>
    </location>
</feature>